<name>A0AA36DGD8_9BILA</name>
<feature type="transmembrane region" description="Helical" evidence="1">
    <location>
        <begin position="17"/>
        <end position="37"/>
    </location>
</feature>
<keyword evidence="1" id="KW-0472">Membrane</keyword>
<evidence type="ECO:0000313" key="3">
    <source>
        <dbReference type="Proteomes" id="UP001177023"/>
    </source>
</evidence>
<sequence length="94" mass="11112">MTEVSKEQIEEEIELKFWLFFIGYIVCSVAWIGYCIISHRRDVETLKAMEEQQTGRRVEQERLLRKYESVQMEAAVRRSLLLEPTAPPVDVHDI</sequence>
<dbReference type="EMBL" id="CATQJA010002706">
    <property type="protein sequence ID" value="CAJ0585826.1"/>
    <property type="molecule type" value="Genomic_DNA"/>
</dbReference>
<dbReference type="Proteomes" id="UP001177023">
    <property type="component" value="Unassembled WGS sequence"/>
</dbReference>
<keyword evidence="3" id="KW-1185">Reference proteome</keyword>
<protein>
    <submittedName>
        <fullName evidence="2">Uncharacterized protein</fullName>
    </submittedName>
</protein>
<comment type="caution">
    <text evidence="2">The sequence shown here is derived from an EMBL/GenBank/DDBJ whole genome shotgun (WGS) entry which is preliminary data.</text>
</comment>
<feature type="non-terminal residue" evidence="2">
    <location>
        <position position="94"/>
    </location>
</feature>
<evidence type="ECO:0000256" key="1">
    <source>
        <dbReference type="SAM" id="Phobius"/>
    </source>
</evidence>
<proteinExistence type="predicted"/>
<evidence type="ECO:0000313" key="2">
    <source>
        <dbReference type="EMBL" id="CAJ0585826.1"/>
    </source>
</evidence>
<organism evidence="2 3">
    <name type="scientific">Mesorhabditis spiculigera</name>
    <dbReference type="NCBI Taxonomy" id="96644"/>
    <lineage>
        <taxon>Eukaryota</taxon>
        <taxon>Metazoa</taxon>
        <taxon>Ecdysozoa</taxon>
        <taxon>Nematoda</taxon>
        <taxon>Chromadorea</taxon>
        <taxon>Rhabditida</taxon>
        <taxon>Rhabditina</taxon>
        <taxon>Rhabditomorpha</taxon>
        <taxon>Rhabditoidea</taxon>
        <taxon>Rhabditidae</taxon>
        <taxon>Mesorhabditinae</taxon>
        <taxon>Mesorhabditis</taxon>
    </lineage>
</organism>
<reference evidence="2" key="1">
    <citation type="submission" date="2023-06" db="EMBL/GenBank/DDBJ databases">
        <authorList>
            <person name="Delattre M."/>
        </authorList>
    </citation>
    <scope>NUCLEOTIDE SEQUENCE</scope>
    <source>
        <strain evidence="2">AF72</strain>
    </source>
</reference>
<dbReference type="AlphaFoldDB" id="A0AA36DGD8"/>
<keyword evidence="1" id="KW-1133">Transmembrane helix</keyword>
<gene>
    <name evidence="2" type="ORF">MSPICULIGERA_LOCUS23836</name>
</gene>
<accession>A0AA36DGD8</accession>
<keyword evidence="1" id="KW-0812">Transmembrane</keyword>